<dbReference type="EMBL" id="FNPR01000001">
    <property type="protein sequence ID" value="SDY06365.1"/>
    <property type="molecule type" value="Genomic_DNA"/>
</dbReference>
<dbReference type="RefSeq" id="WP_089886850.1">
    <property type="nucleotide sequence ID" value="NZ_CALLJM010000055.1"/>
</dbReference>
<protein>
    <submittedName>
        <fullName evidence="9">Cytochrome c556</fullName>
    </submittedName>
</protein>
<evidence type="ECO:0000313" key="9">
    <source>
        <dbReference type="EMBL" id="SDY06365.1"/>
    </source>
</evidence>
<sequence length="146" mass="15380">MKRFFVTLALSATIAGTGFAMTEGVENEAVKARMMLMDGVKAATGTLGAMGKGEMAFDADKAGEARQALIDHAAKIPAAFEAQEMDPKSTALPAIWENWADFEMKAQAMGAAAEELDTSDLGWVQAGMGDLGGTCAACHKAYRIKK</sequence>
<dbReference type="Gene3D" id="1.20.120.10">
    <property type="entry name" value="Cytochrome c/b562"/>
    <property type="match status" value="1"/>
</dbReference>
<dbReference type="OrthoDB" id="8115790at2"/>
<evidence type="ECO:0000256" key="1">
    <source>
        <dbReference type="ARBA" id="ARBA00022448"/>
    </source>
</evidence>
<proteinExistence type="predicted"/>
<evidence type="ECO:0000256" key="7">
    <source>
        <dbReference type="PIRSR" id="PIRSR000027-2"/>
    </source>
</evidence>
<feature type="binding site" description="covalent" evidence="7">
    <location>
        <position position="135"/>
    </location>
    <ligand>
        <name>heme c</name>
        <dbReference type="ChEBI" id="CHEBI:61717"/>
    </ligand>
</feature>
<evidence type="ECO:0000256" key="4">
    <source>
        <dbReference type="ARBA" id="ARBA00022982"/>
    </source>
</evidence>
<dbReference type="STRING" id="576131.SAMN05444486_10118"/>
<evidence type="ECO:0000256" key="2">
    <source>
        <dbReference type="ARBA" id="ARBA00022617"/>
    </source>
</evidence>
<dbReference type="GO" id="GO:0042597">
    <property type="term" value="C:periplasmic space"/>
    <property type="evidence" value="ECO:0007669"/>
    <property type="project" value="InterPro"/>
</dbReference>
<feature type="binding site" description="covalent" evidence="7">
    <location>
        <position position="138"/>
    </location>
    <ligand>
        <name>heme c</name>
        <dbReference type="ChEBI" id="CHEBI:61717"/>
    </ligand>
</feature>
<organism evidence="9 10">
    <name type="scientific">Lentibacter algarum</name>
    <dbReference type="NCBI Taxonomy" id="576131"/>
    <lineage>
        <taxon>Bacteria</taxon>
        <taxon>Pseudomonadati</taxon>
        <taxon>Pseudomonadota</taxon>
        <taxon>Alphaproteobacteria</taxon>
        <taxon>Rhodobacterales</taxon>
        <taxon>Roseobacteraceae</taxon>
        <taxon>Lentibacter</taxon>
    </lineage>
</organism>
<keyword evidence="5 6" id="KW-0408">Iron</keyword>
<dbReference type="SUPFAM" id="SSF47175">
    <property type="entry name" value="Cytochromes"/>
    <property type="match status" value="1"/>
</dbReference>
<keyword evidence="10" id="KW-1185">Reference proteome</keyword>
<keyword evidence="1" id="KW-0813">Transport</keyword>
<evidence type="ECO:0000256" key="8">
    <source>
        <dbReference type="SAM" id="SignalP"/>
    </source>
</evidence>
<evidence type="ECO:0000256" key="6">
    <source>
        <dbReference type="PIRSR" id="PIRSR000027-1"/>
    </source>
</evidence>
<dbReference type="PIRSF" id="PIRSF000027">
    <property type="entry name" value="Cytc_c_prime"/>
    <property type="match status" value="1"/>
</dbReference>
<dbReference type="PROSITE" id="PS51009">
    <property type="entry name" value="CYTCII"/>
    <property type="match status" value="1"/>
</dbReference>
<evidence type="ECO:0000313" key="10">
    <source>
        <dbReference type="Proteomes" id="UP000199026"/>
    </source>
</evidence>
<accession>A0A1H3GTR6</accession>
<keyword evidence="8" id="KW-0732">Signal</keyword>
<feature type="chain" id="PRO_5011501826" evidence="8">
    <location>
        <begin position="21"/>
        <end position="146"/>
    </location>
</feature>
<comment type="PTM">
    <text evidence="7">Binds 1 heme group per subunit.</text>
</comment>
<dbReference type="GO" id="GO:0005506">
    <property type="term" value="F:iron ion binding"/>
    <property type="evidence" value="ECO:0007669"/>
    <property type="project" value="InterPro"/>
</dbReference>
<dbReference type="GeneID" id="78122834"/>
<dbReference type="GO" id="GO:0009055">
    <property type="term" value="F:electron transfer activity"/>
    <property type="evidence" value="ECO:0007669"/>
    <property type="project" value="InterPro"/>
</dbReference>
<dbReference type="Pfam" id="PF01322">
    <property type="entry name" value="Cytochrom_C_2"/>
    <property type="match status" value="1"/>
</dbReference>
<gene>
    <name evidence="9" type="ORF">SAMN05444486_10118</name>
</gene>
<dbReference type="GO" id="GO:0020037">
    <property type="term" value="F:heme binding"/>
    <property type="evidence" value="ECO:0007669"/>
    <property type="project" value="InterPro"/>
</dbReference>
<feature type="binding site" description="axial binding residue" evidence="6">
    <location>
        <position position="139"/>
    </location>
    <ligand>
        <name>heme c</name>
        <dbReference type="ChEBI" id="CHEBI:61717"/>
    </ligand>
    <ligandPart>
        <name>Fe</name>
        <dbReference type="ChEBI" id="CHEBI:18248"/>
    </ligandPart>
</feature>
<reference evidence="9 10" key="1">
    <citation type="submission" date="2016-10" db="EMBL/GenBank/DDBJ databases">
        <authorList>
            <person name="de Groot N.N."/>
        </authorList>
    </citation>
    <scope>NUCLEOTIDE SEQUENCE [LARGE SCALE GENOMIC DNA]</scope>
    <source>
        <strain evidence="9 10">DSM 24677</strain>
    </source>
</reference>
<dbReference type="AlphaFoldDB" id="A0A1H3GTR6"/>
<keyword evidence="3 6" id="KW-0479">Metal-binding</keyword>
<feature type="signal peptide" evidence="8">
    <location>
        <begin position="1"/>
        <end position="20"/>
    </location>
</feature>
<keyword evidence="4" id="KW-0249">Electron transport</keyword>
<dbReference type="InterPro" id="IPR010980">
    <property type="entry name" value="Cyt_c/b562"/>
</dbReference>
<dbReference type="Proteomes" id="UP000199026">
    <property type="component" value="Unassembled WGS sequence"/>
</dbReference>
<dbReference type="InterPro" id="IPR002321">
    <property type="entry name" value="Cyt_c_II"/>
</dbReference>
<dbReference type="InterPro" id="IPR012127">
    <property type="entry name" value="Cyt_c_prime"/>
</dbReference>
<keyword evidence="2 7" id="KW-0349">Heme</keyword>
<name>A0A1H3GTR6_9RHOB</name>
<dbReference type="GO" id="GO:0022900">
    <property type="term" value="P:electron transport chain"/>
    <property type="evidence" value="ECO:0007669"/>
    <property type="project" value="InterPro"/>
</dbReference>
<evidence type="ECO:0000256" key="3">
    <source>
        <dbReference type="ARBA" id="ARBA00022723"/>
    </source>
</evidence>
<evidence type="ECO:0000256" key="5">
    <source>
        <dbReference type="ARBA" id="ARBA00023004"/>
    </source>
</evidence>